<dbReference type="PANTHER" id="PTHR11558:SF11">
    <property type="entry name" value="SPERMIDINE SYNTHASE"/>
    <property type="match status" value="1"/>
</dbReference>
<feature type="transmembrane region" description="Helical" evidence="5">
    <location>
        <begin position="153"/>
        <end position="173"/>
    </location>
</feature>
<evidence type="ECO:0000313" key="9">
    <source>
        <dbReference type="Proteomes" id="UP000777265"/>
    </source>
</evidence>
<dbReference type="PANTHER" id="PTHR11558">
    <property type="entry name" value="SPERMIDINE/SPERMINE SYNTHASE"/>
    <property type="match status" value="1"/>
</dbReference>
<accession>A0A971M4G1</accession>
<evidence type="ECO:0000256" key="5">
    <source>
        <dbReference type="HAMAP-Rule" id="MF_00198"/>
    </source>
</evidence>
<name>A0A971M4G1_9BACT</name>
<keyword evidence="5" id="KW-0472">Membrane</keyword>
<dbReference type="HAMAP" id="MF_00198">
    <property type="entry name" value="Spermidine_synth"/>
    <property type="match status" value="1"/>
</dbReference>
<feature type="transmembrane region" description="Helical" evidence="5">
    <location>
        <begin position="643"/>
        <end position="662"/>
    </location>
</feature>
<dbReference type="Proteomes" id="UP000777265">
    <property type="component" value="Unassembled WGS sequence"/>
</dbReference>
<dbReference type="Gene3D" id="3.40.50.150">
    <property type="entry name" value="Vaccinia Virus protein VP39"/>
    <property type="match status" value="1"/>
</dbReference>
<feature type="transmembrane region" description="Helical" evidence="5">
    <location>
        <begin position="41"/>
        <end position="62"/>
    </location>
</feature>
<protein>
    <recommendedName>
        <fullName evidence="5">Polyamine aminopropyltransferase</fullName>
    </recommendedName>
    <alternativeName>
        <fullName evidence="5">Putrescine aminopropyltransferase</fullName>
        <shortName evidence="5">PAPT</shortName>
    </alternativeName>
    <alternativeName>
        <fullName evidence="5">Spermidine synthase</fullName>
        <shortName evidence="5">SPDS</shortName>
        <shortName evidence="5">SPDSY</shortName>
        <ecNumber evidence="5">2.5.1.16</ecNumber>
    </alternativeName>
</protein>
<feature type="transmembrane region" description="Helical" evidence="5">
    <location>
        <begin position="108"/>
        <end position="133"/>
    </location>
</feature>
<evidence type="ECO:0000256" key="3">
    <source>
        <dbReference type="ARBA" id="ARBA00023066"/>
    </source>
</evidence>
<evidence type="ECO:0000256" key="4">
    <source>
        <dbReference type="ARBA" id="ARBA00023115"/>
    </source>
</evidence>
<dbReference type="GO" id="GO:0008295">
    <property type="term" value="P:spermidine biosynthetic process"/>
    <property type="evidence" value="ECO:0007669"/>
    <property type="project" value="UniProtKB-UniRule"/>
</dbReference>
<organism evidence="8 9">
    <name type="scientific">Syntrophorhabdus aromaticivorans</name>
    <dbReference type="NCBI Taxonomy" id="328301"/>
    <lineage>
        <taxon>Bacteria</taxon>
        <taxon>Pseudomonadati</taxon>
        <taxon>Thermodesulfobacteriota</taxon>
        <taxon>Syntrophorhabdia</taxon>
        <taxon>Syntrophorhabdales</taxon>
        <taxon>Syntrophorhabdaceae</taxon>
        <taxon>Syntrophorhabdus</taxon>
    </lineage>
</organism>
<feature type="domain" description="PABS" evidence="7">
    <location>
        <begin position="226"/>
        <end position="466"/>
    </location>
</feature>
<dbReference type="PROSITE" id="PS51006">
    <property type="entry name" value="PABS_2"/>
    <property type="match status" value="1"/>
</dbReference>
<feature type="transmembrane region" description="Helical" evidence="5">
    <location>
        <begin position="668"/>
        <end position="692"/>
    </location>
</feature>
<feature type="binding site" evidence="5">
    <location>
        <begin position="361"/>
        <end position="362"/>
    </location>
    <ligand>
        <name>S-methyl-5'-thioadenosine</name>
        <dbReference type="ChEBI" id="CHEBI:17509"/>
    </ligand>
</feature>
<dbReference type="EMBL" id="JAAYEE010000179">
    <property type="protein sequence ID" value="NLW35862.1"/>
    <property type="molecule type" value="Genomic_DNA"/>
</dbReference>
<feature type="transmembrane region" description="Helical" evidence="5">
    <location>
        <begin position="205"/>
        <end position="223"/>
    </location>
</feature>
<feature type="transmembrane region" description="Helical" evidence="5">
    <location>
        <begin position="180"/>
        <end position="199"/>
    </location>
</feature>
<dbReference type="SUPFAM" id="SSF53335">
    <property type="entry name" value="S-adenosyl-L-methionine-dependent methyltransferases"/>
    <property type="match status" value="1"/>
</dbReference>
<feature type="transmembrane region" description="Helical" evidence="5">
    <location>
        <begin position="74"/>
        <end position="96"/>
    </location>
</feature>
<comment type="catalytic activity">
    <reaction evidence="5">
        <text>S-adenosyl 3-(methylsulfanyl)propylamine + putrescine = S-methyl-5'-thioadenosine + spermidine + H(+)</text>
        <dbReference type="Rhea" id="RHEA:12721"/>
        <dbReference type="ChEBI" id="CHEBI:15378"/>
        <dbReference type="ChEBI" id="CHEBI:17509"/>
        <dbReference type="ChEBI" id="CHEBI:57443"/>
        <dbReference type="ChEBI" id="CHEBI:57834"/>
        <dbReference type="ChEBI" id="CHEBI:326268"/>
        <dbReference type="EC" id="2.5.1.16"/>
    </reaction>
</comment>
<comment type="subunit">
    <text evidence="5">Homodimer or homotetramer.</text>
</comment>
<feature type="transmembrane region" description="Helical" evidence="5">
    <location>
        <begin position="576"/>
        <end position="600"/>
    </location>
</feature>
<comment type="function">
    <text evidence="5">Catalyzes the irreversible transfer of a propylamine group from the amino donor S-adenosylmethioninamine (decarboxy-AdoMet) to putrescine (1,4-diaminobutane) to yield spermidine.</text>
</comment>
<comment type="caution">
    <text evidence="5 6">Lacks conserved residue(s) required for the propagation of feature annotation.</text>
</comment>
<feature type="binding site" evidence="5">
    <location>
        <position position="254"/>
    </location>
    <ligand>
        <name>S-methyl-5'-thioadenosine</name>
        <dbReference type="ChEBI" id="CHEBI:17509"/>
    </ligand>
</feature>
<evidence type="ECO:0000256" key="6">
    <source>
        <dbReference type="PROSITE-ProRule" id="PRU00354"/>
    </source>
</evidence>
<keyword evidence="3 5" id="KW-0745">Spermidine biosynthesis</keyword>
<comment type="caution">
    <text evidence="8">The sequence shown here is derived from an EMBL/GenBank/DDBJ whole genome shotgun (WGS) entry which is preliminary data.</text>
</comment>
<dbReference type="InterPro" id="IPR030374">
    <property type="entry name" value="PABS"/>
</dbReference>
<gene>
    <name evidence="5" type="primary">speE</name>
    <name evidence="8" type="ORF">GXY80_10335</name>
</gene>
<dbReference type="GO" id="GO:0005886">
    <property type="term" value="C:plasma membrane"/>
    <property type="evidence" value="ECO:0007669"/>
    <property type="project" value="UniProtKB-SubCell"/>
</dbReference>
<evidence type="ECO:0000259" key="7">
    <source>
        <dbReference type="PROSITE" id="PS51006"/>
    </source>
</evidence>
<dbReference type="AlphaFoldDB" id="A0A971M4G1"/>
<dbReference type="GO" id="GO:0005829">
    <property type="term" value="C:cytosol"/>
    <property type="evidence" value="ECO:0007669"/>
    <property type="project" value="TreeGrafter"/>
</dbReference>
<keyword evidence="2 5" id="KW-0808">Transferase</keyword>
<proteinExistence type="inferred from homology"/>
<comment type="subcellular location">
    <subcellularLocation>
        <location evidence="5">Cell membrane</location>
        <topology evidence="5">Multi-pass membrane protein</topology>
    </subcellularLocation>
</comment>
<dbReference type="CDD" id="cd02440">
    <property type="entry name" value="AdoMet_MTases"/>
    <property type="match status" value="1"/>
</dbReference>
<evidence type="ECO:0000256" key="1">
    <source>
        <dbReference type="ARBA" id="ARBA00007867"/>
    </source>
</evidence>
<evidence type="ECO:0000256" key="2">
    <source>
        <dbReference type="ARBA" id="ARBA00022679"/>
    </source>
</evidence>
<dbReference type="Pfam" id="PF01564">
    <property type="entry name" value="Spermine_synth"/>
    <property type="match status" value="1"/>
</dbReference>
<reference evidence="8" key="1">
    <citation type="journal article" date="2020" name="Biotechnol. Biofuels">
        <title>New insights from the biogas microbiome by comprehensive genome-resolved metagenomics of nearly 1600 species originating from multiple anaerobic digesters.</title>
        <authorList>
            <person name="Campanaro S."/>
            <person name="Treu L."/>
            <person name="Rodriguez-R L.M."/>
            <person name="Kovalovszki A."/>
            <person name="Ziels R.M."/>
            <person name="Maus I."/>
            <person name="Zhu X."/>
            <person name="Kougias P.G."/>
            <person name="Basile A."/>
            <person name="Luo G."/>
            <person name="Schluter A."/>
            <person name="Konstantinidis K.T."/>
            <person name="Angelidaki I."/>
        </authorList>
    </citation>
    <scope>NUCLEOTIDE SEQUENCE</scope>
    <source>
        <strain evidence="8">AS06rmzACSIP_7</strain>
    </source>
</reference>
<dbReference type="EC" id="2.5.1.16" evidence="5"/>
<feature type="transmembrane region" description="Helical" evidence="5">
    <location>
        <begin position="6"/>
        <end position="29"/>
    </location>
</feature>
<feature type="transmembrane region" description="Helical" evidence="5">
    <location>
        <begin position="606"/>
        <end position="623"/>
    </location>
</feature>
<feature type="transmembrane region" description="Helical" evidence="5">
    <location>
        <begin position="742"/>
        <end position="763"/>
    </location>
</feature>
<dbReference type="GO" id="GO:0004766">
    <property type="term" value="F:spermidine synthase activity"/>
    <property type="evidence" value="ECO:0007669"/>
    <property type="project" value="UniProtKB-UniRule"/>
</dbReference>
<keyword evidence="5" id="KW-0812">Transmembrane</keyword>
<evidence type="ECO:0000313" key="8">
    <source>
        <dbReference type="EMBL" id="NLW35862.1"/>
    </source>
</evidence>
<keyword evidence="5" id="KW-1133">Transmembrane helix</keyword>
<comment type="similarity">
    <text evidence="1 5">Belongs to the spermidine/spermine synthase family.</text>
</comment>
<comment type="pathway">
    <text evidence="5">Amine and polyamine biosynthesis; spermidine biosynthesis; spermidine from putrescine: step 1/1.</text>
</comment>
<keyword evidence="5" id="KW-1003">Cell membrane</keyword>
<feature type="transmembrane region" description="Helical" evidence="5">
    <location>
        <begin position="713"/>
        <end position="736"/>
    </location>
</feature>
<dbReference type="InterPro" id="IPR001045">
    <property type="entry name" value="Spermi_synthase"/>
</dbReference>
<reference evidence="8" key="2">
    <citation type="submission" date="2020-01" db="EMBL/GenBank/DDBJ databases">
        <authorList>
            <person name="Campanaro S."/>
        </authorList>
    </citation>
    <scope>NUCLEOTIDE SEQUENCE</scope>
    <source>
        <strain evidence="8">AS06rmzACSIP_7</strain>
    </source>
</reference>
<dbReference type="InterPro" id="IPR029063">
    <property type="entry name" value="SAM-dependent_MTases_sf"/>
</dbReference>
<feature type="binding site" evidence="5">
    <location>
        <position position="329"/>
    </location>
    <ligand>
        <name>S-methyl-5'-thioadenosine</name>
        <dbReference type="ChEBI" id="CHEBI:17509"/>
    </ligand>
</feature>
<sequence length="766" mass="83145">MVNPKGLRSLIFVLFVVGIGGIVTQTILLREMLTIFSGNEFSIGILVGSWIGWASVGAFTGGKTGGRAGMQAGTLAWSLILFSVLFPGSIYLIRIVKIMIGIPPGMGVGIIEVICLSLLVLLPIGFAHGFLFATACSAYTRLTANHPSSIGKAHFYTMLGMIAGGTTLSYTIIPSYHSFQVAMGIVVLHGTACIFIFLFPGRSRARTAAVSALMLLATSVILLTGTGADRIRQETVRGQWHGKKVASSADTLYQNIVVTEGESRYTFFSDGLPLLTTPGRDTAFVEEFVHLPLLAHPSPQEILVLGSGAGGVIAELLKHPTIRRIDYIETDPTLLRMVRNFATPATVMELTDNPVKLHYVDGMTFARKTRNTYDVILLGLPPPRTLQANRFFTREFFGVLKSILKQDGILALAVMDSPACSAGGLKGLNASMLRTLEMVFPYSFIVPGPFNLFMVSAGPDITRISPALIHERLTDRAIAATLINPDYLERRLQEGHRDRFLSSMKGMKTALNSDFVPGLLSPGLLYPNQPSSLFLTTWLNISRKTGTHTVVILIVALFLLFLILQRKYGTIGLSFAMATTVFSSITLQLLLLCAFQIFYGRLFSEIGILVTAFMAGITGGWAATSTPSRNNRRDLTSLKCLEIGIVILSVVVFLLFYCLGAVPKTESFSFRIIFIAFLLVLGFLTGMESPIANRIFLRQADRFRLNTDQTGKTAGFLCGVNLLGGWAGGILGGLFLVPTLGLVNVCLVVAILKLGSFLLLLTFPKK</sequence>
<feature type="transmembrane region" description="Helical" evidence="5">
    <location>
        <begin position="546"/>
        <end position="564"/>
    </location>
</feature>
<comment type="caution">
    <text evidence="5">Lacks the conserved Asp active site.</text>
</comment>
<keyword evidence="4 5" id="KW-0620">Polyamine biosynthesis</keyword>